<dbReference type="Pfam" id="PF00753">
    <property type="entry name" value="Lactamase_B"/>
    <property type="match status" value="1"/>
</dbReference>
<dbReference type="PANTHER" id="PTHR30619:SF1">
    <property type="entry name" value="RECOMBINATION PROTEIN 2"/>
    <property type="match status" value="1"/>
</dbReference>
<accession>A0ABT5GW46</accession>
<keyword evidence="2" id="KW-1003">Cell membrane</keyword>
<dbReference type="SMART" id="SM00849">
    <property type="entry name" value="Lactamase_B"/>
    <property type="match status" value="1"/>
</dbReference>
<evidence type="ECO:0000313" key="9">
    <source>
        <dbReference type="Proteomes" id="UP001150001"/>
    </source>
</evidence>
<sequence length="721" mass="80142">MPKLDYLPLASAVLVVSTKYRRARGCLGLALACVVILMHGNLLRYQTEALFQTGQDITIIADVDSLFKPINFGFQGIVVVRSINGEALTTFHQPKLRLTSPISLNSGDQVTASISVKPIYGLMNGVGYDAEQHALSQGVVGSGSIDRKKSFFISSQPSLRTRLIESVKEKTQLLEHQAMILALMFGMREGLTQQHWELLKSSGLSHLIAISGLHVGIAFAIGWFIGLSLLKLHVLFLHAPVLLGLAFAIGYAWLAGFSIPTERAVTMCLLLCILMPLAGQLPNLFKWLLVFSLLLFLDPFSAASPSLWMSMVAVGVIFLYQVSGKTRGNLVVQAVKIQLFLVVLMAPIVMYLFHGVSLGAIAYNLVFVPWFTVLVIPLVFFSFASHLIFPWFEFPWQLLELSLGPVNWAMEYSLWTWFDVSRQTLLWLLCILAVLVISRFLSRRFTMLLTLSAGLSLVEWQDTPLWQIVVLDVGHGLSILVQQQNRALVYDTGAAWQTSSMAEQVVTPLMISRGITQLDYLAISHFDNDHSGGLQAIKQQWSPSKILTSQSGESFEPCVVGRSWQWGKIIIESLWPPKLTSRAYNPHSCVFKLQHQESSTTLLLAGDIESIAEWILVREGEKLDSDILIVPHHGSKTSSIPAFIAAVSPEVAVASLAKGGRWKLPDENVVKRYQKAGAKWLDTGHSGQVLLDVYPQSYQVSALRERKGKTWYRQMLRNGVE</sequence>
<evidence type="ECO:0000256" key="6">
    <source>
        <dbReference type="SAM" id="Phobius"/>
    </source>
</evidence>
<proteinExistence type="predicted"/>
<feature type="domain" description="Metallo-beta-lactamase" evidence="7">
    <location>
        <begin position="475"/>
        <end position="658"/>
    </location>
</feature>
<keyword evidence="3 6" id="KW-0812">Transmembrane</keyword>
<evidence type="ECO:0000256" key="4">
    <source>
        <dbReference type="ARBA" id="ARBA00022989"/>
    </source>
</evidence>
<feature type="transmembrane region" description="Helical" evidence="6">
    <location>
        <begin position="340"/>
        <end position="361"/>
    </location>
</feature>
<evidence type="ECO:0000313" key="8">
    <source>
        <dbReference type="EMBL" id="MDC5741488.1"/>
    </source>
</evidence>
<dbReference type="GeneID" id="78075357"/>
<keyword evidence="9" id="KW-1185">Reference proteome</keyword>
<feature type="transmembrane region" description="Helical" evidence="6">
    <location>
        <begin position="367"/>
        <end position="389"/>
    </location>
</feature>
<dbReference type="InterPro" id="IPR052159">
    <property type="entry name" value="Competence_DNA_uptake"/>
</dbReference>
<dbReference type="PANTHER" id="PTHR30619">
    <property type="entry name" value="DNA INTERNALIZATION/COMPETENCE PROTEIN COMEC/REC2"/>
    <property type="match status" value="1"/>
</dbReference>
<dbReference type="InterPro" id="IPR035681">
    <property type="entry name" value="ComA-like_MBL"/>
</dbReference>
<feature type="transmembrane region" description="Helical" evidence="6">
    <location>
        <begin position="424"/>
        <end position="442"/>
    </location>
</feature>
<dbReference type="RefSeq" id="WP_242423034.1">
    <property type="nucleotide sequence ID" value="NZ_JAPFIM010000026.1"/>
</dbReference>
<comment type="subcellular location">
    <subcellularLocation>
        <location evidence="1">Cell membrane</location>
        <topology evidence="1">Multi-pass membrane protein</topology>
    </subcellularLocation>
</comment>
<protein>
    <submittedName>
        <fullName evidence="8">DNA internalization-related competence protein ComEC/Rec2</fullName>
    </submittedName>
</protein>
<dbReference type="InterPro" id="IPR036866">
    <property type="entry name" value="RibonucZ/Hydroxyglut_hydro"/>
</dbReference>
<dbReference type="EMBL" id="JAPFIT010000018">
    <property type="protein sequence ID" value="MDC5741488.1"/>
    <property type="molecule type" value="Genomic_DNA"/>
</dbReference>
<evidence type="ECO:0000259" key="7">
    <source>
        <dbReference type="SMART" id="SM00849"/>
    </source>
</evidence>
<comment type="caution">
    <text evidence="8">The sequence shown here is derived from an EMBL/GenBank/DDBJ whole genome shotgun (WGS) entry which is preliminary data.</text>
</comment>
<dbReference type="InterPro" id="IPR004477">
    <property type="entry name" value="ComEC_N"/>
</dbReference>
<dbReference type="InterPro" id="IPR001279">
    <property type="entry name" value="Metallo-B-lactamas"/>
</dbReference>
<feature type="transmembrane region" description="Helical" evidence="6">
    <location>
        <begin position="235"/>
        <end position="257"/>
    </location>
</feature>
<dbReference type="NCBIfam" id="TIGR00361">
    <property type="entry name" value="ComEC_Rec2"/>
    <property type="match status" value="1"/>
</dbReference>
<dbReference type="CDD" id="cd07731">
    <property type="entry name" value="ComA-like_MBL-fold"/>
    <property type="match status" value="1"/>
</dbReference>
<keyword evidence="4 6" id="KW-1133">Transmembrane helix</keyword>
<dbReference type="Gene3D" id="3.60.15.10">
    <property type="entry name" value="Ribonuclease Z/Hydroxyacylglutathione hydrolase-like"/>
    <property type="match status" value="1"/>
</dbReference>
<name>A0ABT5GW46_9VIBR</name>
<dbReference type="SUPFAM" id="SSF56281">
    <property type="entry name" value="Metallo-hydrolase/oxidoreductase"/>
    <property type="match status" value="1"/>
</dbReference>
<feature type="transmembrane region" description="Helical" evidence="6">
    <location>
        <begin position="20"/>
        <end position="38"/>
    </location>
</feature>
<evidence type="ECO:0000256" key="1">
    <source>
        <dbReference type="ARBA" id="ARBA00004651"/>
    </source>
</evidence>
<feature type="transmembrane region" description="Helical" evidence="6">
    <location>
        <begin position="264"/>
        <end position="281"/>
    </location>
</feature>
<organism evidence="8 9">
    <name type="scientific">Vibrio europaeus</name>
    <dbReference type="NCBI Taxonomy" id="300876"/>
    <lineage>
        <taxon>Bacteria</taxon>
        <taxon>Pseudomonadati</taxon>
        <taxon>Pseudomonadota</taxon>
        <taxon>Gammaproteobacteria</taxon>
        <taxon>Vibrionales</taxon>
        <taxon>Vibrionaceae</taxon>
        <taxon>Vibrio</taxon>
        <taxon>Vibrio oreintalis group</taxon>
    </lineage>
</organism>
<keyword evidence="5 6" id="KW-0472">Membrane</keyword>
<feature type="transmembrane region" description="Helical" evidence="6">
    <location>
        <begin position="287"/>
        <end position="320"/>
    </location>
</feature>
<evidence type="ECO:0000256" key="3">
    <source>
        <dbReference type="ARBA" id="ARBA00022692"/>
    </source>
</evidence>
<feature type="transmembrane region" description="Helical" evidence="6">
    <location>
        <begin position="207"/>
        <end position="229"/>
    </location>
</feature>
<gene>
    <name evidence="8" type="ORF">OPW20_15560</name>
</gene>
<reference evidence="8" key="1">
    <citation type="submission" date="2022-11" db="EMBL/GenBank/DDBJ databases">
        <title>Role of the vibriolysin VemA secreted by the emergent pathogen Vibrio europaeus in the colonization of Manila clam mucus.</title>
        <authorList>
            <person name="Martinez C."/>
            <person name="Rodriguez S."/>
            <person name="Vences A."/>
            <person name="Barja J.L."/>
            <person name="Toranzo A.E."/>
            <person name="Dubert J."/>
        </authorList>
    </citation>
    <scope>NUCLEOTIDE SEQUENCE</scope>
    <source>
        <strain evidence="8">3454</strain>
    </source>
</reference>
<dbReference type="InterPro" id="IPR004797">
    <property type="entry name" value="Competence_ComEC/Rec2"/>
</dbReference>
<evidence type="ECO:0000256" key="2">
    <source>
        <dbReference type="ARBA" id="ARBA00022475"/>
    </source>
</evidence>
<dbReference type="Proteomes" id="UP001150001">
    <property type="component" value="Unassembled WGS sequence"/>
</dbReference>
<dbReference type="Pfam" id="PF03772">
    <property type="entry name" value="Competence"/>
    <property type="match status" value="1"/>
</dbReference>
<dbReference type="NCBIfam" id="TIGR00360">
    <property type="entry name" value="ComEC_N-term"/>
    <property type="match status" value="1"/>
</dbReference>
<evidence type="ECO:0000256" key="5">
    <source>
        <dbReference type="ARBA" id="ARBA00023136"/>
    </source>
</evidence>